<dbReference type="PANTHER" id="PTHR36388:SF1">
    <property type="entry name" value="OS02G0469000 PROTEIN"/>
    <property type="match status" value="1"/>
</dbReference>
<evidence type="ECO:0000313" key="2">
    <source>
        <dbReference type="Proteomes" id="UP000634136"/>
    </source>
</evidence>
<gene>
    <name evidence="1" type="ORF">G2W53_011592</name>
</gene>
<reference evidence="1" key="1">
    <citation type="submission" date="2020-09" db="EMBL/GenBank/DDBJ databases">
        <title>Genome-Enabled Discovery of Anthraquinone Biosynthesis in Senna tora.</title>
        <authorList>
            <person name="Kang S.-H."/>
            <person name="Pandey R.P."/>
            <person name="Lee C.-M."/>
            <person name="Sim J.-S."/>
            <person name="Jeong J.-T."/>
            <person name="Choi B.-S."/>
            <person name="Jung M."/>
            <person name="Ginzburg D."/>
            <person name="Zhao K."/>
            <person name="Won S.Y."/>
            <person name="Oh T.-J."/>
            <person name="Yu Y."/>
            <person name="Kim N.-H."/>
            <person name="Lee O.R."/>
            <person name="Lee T.-H."/>
            <person name="Bashyal P."/>
            <person name="Kim T.-S."/>
            <person name="Lee W.-H."/>
            <person name="Kawkins C."/>
            <person name="Kim C.-K."/>
            <person name="Kim J.S."/>
            <person name="Ahn B.O."/>
            <person name="Rhee S.Y."/>
            <person name="Sohng J.K."/>
        </authorList>
    </citation>
    <scope>NUCLEOTIDE SEQUENCE</scope>
    <source>
        <tissue evidence="1">Leaf</tissue>
    </source>
</reference>
<dbReference type="Proteomes" id="UP000634136">
    <property type="component" value="Unassembled WGS sequence"/>
</dbReference>
<name>A0A834X211_9FABA</name>
<proteinExistence type="predicted"/>
<dbReference type="EMBL" id="JAAIUW010000004">
    <property type="protein sequence ID" value="KAF7836733.1"/>
    <property type="molecule type" value="Genomic_DNA"/>
</dbReference>
<comment type="caution">
    <text evidence="1">The sequence shown here is derived from an EMBL/GenBank/DDBJ whole genome shotgun (WGS) entry which is preliminary data.</text>
</comment>
<keyword evidence="2" id="KW-1185">Reference proteome</keyword>
<organism evidence="1 2">
    <name type="scientific">Senna tora</name>
    <dbReference type="NCBI Taxonomy" id="362788"/>
    <lineage>
        <taxon>Eukaryota</taxon>
        <taxon>Viridiplantae</taxon>
        <taxon>Streptophyta</taxon>
        <taxon>Embryophyta</taxon>
        <taxon>Tracheophyta</taxon>
        <taxon>Spermatophyta</taxon>
        <taxon>Magnoliopsida</taxon>
        <taxon>eudicotyledons</taxon>
        <taxon>Gunneridae</taxon>
        <taxon>Pentapetalae</taxon>
        <taxon>rosids</taxon>
        <taxon>fabids</taxon>
        <taxon>Fabales</taxon>
        <taxon>Fabaceae</taxon>
        <taxon>Caesalpinioideae</taxon>
        <taxon>Cassia clade</taxon>
        <taxon>Senna</taxon>
    </lineage>
</organism>
<accession>A0A834X211</accession>
<evidence type="ECO:0000313" key="1">
    <source>
        <dbReference type="EMBL" id="KAF7836733.1"/>
    </source>
</evidence>
<dbReference type="OrthoDB" id="1894296at2759"/>
<dbReference type="PANTHER" id="PTHR36388">
    <property type="entry name" value="OS02G0469000 PROTEIN"/>
    <property type="match status" value="1"/>
</dbReference>
<dbReference type="AlphaFoldDB" id="A0A834X211"/>
<protein>
    <submittedName>
        <fullName evidence="1">Uncharacterized protein</fullName>
    </submittedName>
</protein>
<sequence length="308" mass="33836">MVDSSLLPTAMDLGDGETDVSVSSLIINSINSQQNEILSPEDLAWVDSCLVEDTDILESNWNPLKNALIEIISSTPESFNTNQGADIEILPSSEENNARFRGTGKFSPVSRAAERSMDGILDDKMTDALPSSTFQENPLPISEGNIQESNHIDLELNLDYPDCDMERSIESSTYNILPVILAAASTDDIPNNEKTETLPYVTFKGNPFLPTYSEDLKENETNGSGLNLDSSGYDMEPPSDDIFKIWDLNIPSEEGELFKQWNKVMAANSLQMVPSSFDALEESKVLRVDSLNNLIVGIADLSLNQDAS</sequence>